<keyword evidence="16" id="KW-1185">Reference proteome</keyword>
<evidence type="ECO:0000256" key="13">
    <source>
        <dbReference type="RuleBase" id="RU361205"/>
    </source>
</evidence>
<evidence type="ECO:0000313" key="16">
    <source>
        <dbReference type="Proteomes" id="UP000052258"/>
    </source>
</evidence>
<dbReference type="GO" id="GO:0046656">
    <property type="term" value="P:folic acid biosynthetic process"/>
    <property type="evidence" value="ECO:0007669"/>
    <property type="project" value="UniProtKB-KW"/>
</dbReference>
<evidence type="ECO:0000259" key="14">
    <source>
        <dbReference type="PROSITE" id="PS50972"/>
    </source>
</evidence>
<proteinExistence type="inferred from homology"/>
<dbReference type="Proteomes" id="UP000052258">
    <property type="component" value="Unassembled WGS sequence"/>
</dbReference>
<name>A0A0J8GAH5_9LIST</name>
<comment type="catalytic activity">
    <reaction evidence="1">
        <text>(7,8-dihydropterin-6-yl)methyl diphosphate + 4-aminobenzoate = 7,8-dihydropteroate + diphosphate</text>
        <dbReference type="Rhea" id="RHEA:19949"/>
        <dbReference type="ChEBI" id="CHEBI:17836"/>
        <dbReference type="ChEBI" id="CHEBI:17839"/>
        <dbReference type="ChEBI" id="CHEBI:33019"/>
        <dbReference type="ChEBI" id="CHEBI:72950"/>
        <dbReference type="EC" id="2.5.1.15"/>
    </reaction>
</comment>
<dbReference type="InterPro" id="IPR011005">
    <property type="entry name" value="Dihydropteroate_synth-like_sf"/>
</dbReference>
<reference evidence="15 16" key="1">
    <citation type="journal article" date="2015" name="Genome Biol. Evol.">
        <title>Comparative Genomics of Listeria Sensu Lato: Genus-Wide Differences in Evolutionary Dynamics and the Progressive Gain of Complex, Potentially Pathogenicity-Related Traits through Lateral Gene Transfer.</title>
        <authorList>
            <person name="Chiara M."/>
            <person name="Caruso M."/>
            <person name="D'Erchia A.M."/>
            <person name="Manzari C."/>
            <person name="Fraccalvieri R."/>
            <person name="Goffredo E."/>
            <person name="Latorre L."/>
            <person name="Miccolupo A."/>
            <person name="Padalino I."/>
            <person name="Santagada G."/>
            <person name="Chiocco D."/>
            <person name="Pesole G."/>
            <person name="Horner D.S."/>
            <person name="Parisi A."/>
        </authorList>
    </citation>
    <scope>NUCLEOTIDE SEQUENCE [LARGE SCALE GENOMIC DNA]</scope>
    <source>
        <strain evidence="15 16">1991</strain>
    </source>
</reference>
<dbReference type="PROSITE" id="PS00793">
    <property type="entry name" value="DHPS_2"/>
    <property type="match status" value="1"/>
</dbReference>
<keyword evidence="9 13" id="KW-0460">Magnesium</keyword>
<dbReference type="Gene3D" id="3.20.20.20">
    <property type="entry name" value="Dihydropteroate synthase-like"/>
    <property type="match status" value="1"/>
</dbReference>
<evidence type="ECO:0000256" key="11">
    <source>
        <dbReference type="ARBA" id="ARBA00030193"/>
    </source>
</evidence>
<dbReference type="PATRIC" id="fig|1430899.3.peg.2690"/>
<dbReference type="PANTHER" id="PTHR20941:SF1">
    <property type="entry name" value="FOLIC ACID SYNTHESIS PROTEIN FOL1"/>
    <property type="match status" value="1"/>
</dbReference>
<dbReference type="RefSeq" id="WP_007474972.1">
    <property type="nucleotide sequence ID" value="NZ_KQ130624.1"/>
</dbReference>
<dbReference type="Pfam" id="PF00809">
    <property type="entry name" value="Pterin_bind"/>
    <property type="match status" value="1"/>
</dbReference>
<dbReference type="NCBIfam" id="TIGR01496">
    <property type="entry name" value="DHPS"/>
    <property type="match status" value="1"/>
</dbReference>
<dbReference type="EC" id="2.5.1.15" evidence="5 13"/>
<keyword evidence="7 13" id="KW-0808">Transferase</keyword>
<dbReference type="GO" id="GO:0005829">
    <property type="term" value="C:cytosol"/>
    <property type="evidence" value="ECO:0007669"/>
    <property type="project" value="TreeGrafter"/>
</dbReference>
<protein>
    <recommendedName>
        <fullName evidence="6 13">Dihydropteroate synthase</fullName>
        <shortName evidence="13">DHPS</shortName>
        <ecNumber evidence="5 13">2.5.1.15</ecNumber>
    </recommendedName>
    <alternativeName>
        <fullName evidence="11 13">Dihydropteroate pyrophosphorylase</fullName>
    </alternativeName>
</protein>
<keyword evidence="10 13" id="KW-0289">Folate biosynthesis</keyword>
<sequence>MKWEKTQNSLVMGILNITPDSFSDGGAYMDTKTAVSYAKKMVDDGADIIDVGGVSTRPGYSEVSIVEEMNRVIPIIKALRKVLPNTYLSVDTWRSEVASEAILAGADFLNDQWGAKKDPNMAVVAAKYDVPICLMHNRTNRDYQDFMEDVKNDLLESVAICLEAGVRKEHIILDPGFGFVKTVNQNLEVLRRIDEIVALGYEVLLGTSRKSTIGQVLDLKVDERMEGTGATVVYGLSKGCHIVRVHDVKPISRMVKMTDAIMGNMDEK</sequence>
<evidence type="ECO:0000256" key="1">
    <source>
        <dbReference type="ARBA" id="ARBA00000012"/>
    </source>
</evidence>
<evidence type="ECO:0000313" key="15">
    <source>
        <dbReference type="EMBL" id="KMT57819.1"/>
    </source>
</evidence>
<evidence type="ECO:0000256" key="8">
    <source>
        <dbReference type="ARBA" id="ARBA00022723"/>
    </source>
</evidence>
<dbReference type="EMBL" id="AZHO01000039">
    <property type="protein sequence ID" value="KMT57819.1"/>
    <property type="molecule type" value="Genomic_DNA"/>
</dbReference>
<gene>
    <name evidence="15" type="ORF">X560_2640</name>
</gene>
<comment type="similarity">
    <text evidence="4 13">Belongs to the DHPS family.</text>
</comment>
<evidence type="ECO:0000256" key="7">
    <source>
        <dbReference type="ARBA" id="ARBA00022679"/>
    </source>
</evidence>
<dbReference type="SUPFAM" id="SSF51717">
    <property type="entry name" value="Dihydropteroate synthetase-like"/>
    <property type="match status" value="1"/>
</dbReference>
<dbReference type="InterPro" id="IPR000489">
    <property type="entry name" value="Pterin-binding_dom"/>
</dbReference>
<organism evidence="15 16">
    <name type="scientific">Listeria fleischmannii 1991</name>
    <dbReference type="NCBI Taxonomy" id="1430899"/>
    <lineage>
        <taxon>Bacteria</taxon>
        <taxon>Bacillati</taxon>
        <taxon>Bacillota</taxon>
        <taxon>Bacilli</taxon>
        <taxon>Bacillales</taxon>
        <taxon>Listeriaceae</taxon>
        <taxon>Listeria</taxon>
    </lineage>
</organism>
<evidence type="ECO:0000256" key="9">
    <source>
        <dbReference type="ARBA" id="ARBA00022842"/>
    </source>
</evidence>
<evidence type="ECO:0000256" key="6">
    <source>
        <dbReference type="ARBA" id="ARBA00016919"/>
    </source>
</evidence>
<dbReference type="FunFam" id="3.20.20.20:FF:000006">
    <property type="entry name" value="Dihydropteroate synthase"/>
    <property type="match status" value="1"/>
</dbReference>
<comment type="cofactor">
    <cofactor evidence="2 13">
        <name>Mg(2+)</name>
        <dbReference type="ChEBI" id="CHEBI:18420"/>
    </cofactor>
</comment>
<dbReference type="PROSITE" id="PS00792">
    <property type="entry name" value="DHPS_1"/>
    <property type="match status" value="1"/>
</dbReference>
<accession>A0A0J8GAH5</accession>
<evidence type="ECO:0000256" key="10">
    <source>
        <dbReference type="ARBA" id="ARBA00022909"/>
    </source>
</evidence>
<dbReference type="InterPro" id="IPR045031">
    <property type="entry name" value="DHP_synth-like"/>
</dbReference>
<dbReference type="UniPathway" id="UPA00077">
    <property type="reaction ID" value="UER00156"/>
</dbReference>
<evidence type="ECO:0000256" key="3">
    <source>
        <dbReference type="ARBA" id="ARBA00004763"/>
    </source>
</evidence>
<dbReference type="GO" id="GO:0046872">
    <property type="term" value="F:metal ion binding"/>
    <property type="evidence" value="ECO:0007669"/>
    <property type="project" value="UniProtKB-KW"/>
</dbReference>
<comment type="function">
    <text evidence="12 13">Catalyzes the condensation of para-aminobenzoate (pABA) with 6-hydroxymethyl-7,8-dihydropterin diphosphate (DHPt-PP) to form 7,8-dihydropteroate (H2Pte), the immediate precursor of folate derivatives.</text>
</comment>
<evidence type="ECO:0000256" key="12">
    <source>
        <dbReference type="ARBA" id="ARBA00053449"/>
    </source>
</evidence>
<evidence type="ECO:0000256" key="4">
    <source>
        <dbReference type="ARBA" id="ARBA00009503"/>
    </source>
</evidence>
<dbReference type="InterPro" id="IPR006390">
    <property type="entry name" value="DHP_synth_dom"/>
</dbReference>
<dbReference type="CDD" id="cd00739">
    <property type="entry name" value="DHPS"/>
    <property type="match status" value="1"/>
</dbReference>
<keyword evidence="8 13" id="KW-0479">Metal-binding</keyword>
<dbReference type="AlphaFoldDB" id="A0A0J8GAH5"/>
<evidence type="ECO:0000256" key="2">
    <source>
        <dbReference type="ARBA" id="ARBA00001946"/>
    </source>
</evidence>
<dbReference type="PROSITE" id="PS50972">
    <property type="entry name" value="PTERIN_BINDING"/>
    <property type="match status" value="1"/>
</dbReference>
<feature type="domain" description="Pterin-binding" evidence="14">
    <location>
        <begin position="9"/>
        <end position="256"/>
    </location>
</feature>
<dbReference type="GO" id="GO:0046654">
    <property type="term" value="P:tetrahydrofolate biosynthetic process"/>
    <property type="evidence" value="ECO:0007669"/>
    <property type="project" value="UniProtKB-UniPathway"/>
</dbReference>
<dbReference type="PANTHER" id="PTHR20941">
    <property type="entry name" value="FOLATE SYNTHESIS PROTEINS"/>
    <property type="match status" value="1"/>
</dbReference>
<comment type="pathway">
    <text evidence="3 13">Cofactor biosynthesis; tetrahydrofolate biosynthesis; 7,8-dihydrofolate from 2-amino-4-hydroxy-6-hydroxymethyl-7,8-dihydropteridine diphosphate and 4-aminobenzoate: step 1/2.</text>
</comment>
<dbReference type="GO" id="GO:0004156">
    <property type="term" value="F:dihydropteroate synthase activity"/>
    <property type="evidence" value="ECO:0007669"/>
    <property type="project" value="UniProtKB-EC"/>
</dbReference>
<dbReference type="OrthoDB" id="9811744at2"/>
<evidence type="ECO:0000256" key="5">
    <source>
        <dbReference type="ARBA" id="ARBA00012458"/>
    </source>
</evidence>
<comment type="caution">
    <text evidence="15">The sequence shown here is derived from an EMBL/GenBank/DDBJ whole genome shotgun (WGS) entry which is preliminary data.</text>
</comment>